<evidence type="ECO:0000313" key="2">
    <source>
        <dbReference type="Proteomes" id="UP000244929"/>
    </source>
</evidence>
<evidence type="ECO:0000313" key="1">
    <source>
        <dbReference type="EMBL" id="AWH84256.1"/>
    </source>
</evidence>
<protein>
    <submittedName>
        <fullName evidence="1">Uncharacterized protein</fullName>
    </submittedName>
</protein>
<dbReference type="EMBL" id="CP029186">
    <property type="protein sequence ID" value="AWH84256.1"/>
    <property type="molecule type" value="Genomic_DNA"/>
</dbReference>
<dbReference type="KEGG" id="falb:HYN59_03620"/>
<reference evidence="1 2" key="1">
    <citation type="submission" date="2018-04" db="EMBL/GenBank/DDBJ databases">
        <title>Genome sequencing of Flavobacterium sp. HYN0059.</title>
        <authorList>
            <person name="Yi H."/>
            <person name="Baek C."/>
        </authorList>
    </citation>
    <scope>NUCLEOTIDE SEQUENCE [LARGE SCALE GENOMIC DNA]</scope>
    <source>
        <strain evidence="1 2">HYN0059</strain>
    </source>
</reference>
<proteinExistence type="predicted"/>
<dbReference type="Proteomes" id="UP000244929">
    <property type="component" value="Chromosome"/>
</dbReference>
<gene>
    <name evidence="1" type="ORF">HYN59_03620</name>
</gene>
<name>A0A2S1QV54_9FLAO</name>
<organism evidence="1 2">
    <name type="scientific">Flavobacterium album</name>
    <dbReference type="NCBI Taxonomy" id="2175091"/>
    <lineage>
        <taxon>Bacteria</taxon>
        <taxon>Pseudomonadati</taxon>
        <taxon>Bacteroidota</taxon>
        <taxon>Flavobacteriia</taxon>
        <taxon>Flavobacteriales</taxon>
        <taxon>Flavobacteriaceae</taxon>
        <taxon>Flavobacterium</taxon>
    </lineage>
</organism>
<accession>A0A2S1QV54</accession>
<keyword evidence="2" id="KW-1185">Reference proteome</keyword>
<sequence length="64" mass="6892">MGKCQTTFGQIAFLRIIKKTGSKIFDSSGFGMYLVNISSMSAAAPLHGEGLGVRPKLLIFIQSK</sequence>
<dbReference type="AlphaFoldDB" id="A0A2S1QV54"/>